<accession>A0ABS8EG86</accession>
<reference evidence="1 2" key="1">
    <citation type="submission" date="2021-08" db="EMBL/GenBank/DDBJ databases">
        <title>Genomic Architecture of Streptomyces flavotricini NGL1 and Streptomyces erythrochromogenes HMS4 With Differential Plant Beneficial attributes and laccase production capabilities.</title>
        <authorList>
            <person name="Salwan R."/>
            <person name="Kaur R."/>
            <person name="Sharma V."/>
        </authorList>
    </citation>
    <scope>NUCLEOTIDE SEQUENCE [LARGE SCALE GENOMIC DNA]</scope>
    <source>
        <strain evidence="1 2">NGL1</strain>
    </source>
</reference>
<name>A0ABS8EG86_9ACTN</name>
<sequence length="244" mass="27443">MGLSSAEHPLLARYAEVRSEVSAQYGPDSQAVVFILYEELLSLRTVLAQDRSNRRIAERVRDVSVEIQRRYDIGGMVDKGRHHRLISDRPVLIEYDRAVFDRMYGNLRRACAVRPVHVTGAAVAFEALQAGPTHIYVVDDSYRLLVWPEPFTLAEMVFGRTPDRRVDGTRVVHPMLVPERLRVRAAGELSIVGGPDDCMVIANMKSGHFRPPPSCADVLRDVLRGVFPLTDEDIDVFTVPQPRA</sequence>
<organism evidence="1 2">
    <name type="scientific">Streptomyces flavotricini</name>
    <dbReference type="NCBI Taxonomy" id="66888"/>
    <lineage>
        <taxon>Bacteria</taxon>
        <taxon>Bacillati</taxon>
        <taxon>Actinomycetota</taxon>
        <taxon>Actinomycetes</taxon>
        <taxon>Kitasatosporales</taxon>
        <taxon>Streptomycetaceae</taxon>
        <taxon>Streptomyces</taxon>
    </lineage>
</organism>
<evidence type="ECO:0000313" key="2">
    <source>
        <dbReference type="Proteomes" id="UP001520654"/>
    </source>
</evidence>
<gene>
    <name evidence="1" type="ORF">K7B10_36370</name>
</gene>
<dbReference type="Proteomes" id="UP001520654">
    <property type="component" value="Unassembled WGS sequence"/>
</dbReference>
<dbReference type="RefSeq" id="WP_229343464.1">
    <property type="nucleotide sequence ID" value="NZ_JAINUL010000001.1"/>
</dbReference>
<dbReference type="EMBL" id="JAINUL010000001">
    <property type="protein sequence ID" value="MCC0100166.1"/>
    <property type="molecule type" value="Genomic_DNA"/>
</dbReference>
<proteinExistence type="predicted"/>
<comment type="caution">
    <text evidence="1">The sequence shown here is derived from an EMBL/GenBank/DDBJ whole genome shotgun (WGS) entry which is preliminary data.</text>
</comment>
<keyword evidence="2" id="KW-1185">Reference proteome</keyword>
<evidence type="ECO:0000313" key="1">
    <source>
        <dbReference type="EMBL" id="MCC0100166.1"/>
    </source>
</evidence>
<protein>
    <submittedName>
        <fullName evidence="1">Uncharacterized protein</fullName>
    </submittedName>
</protein>